<evidence type="ECO:0000259" key="5">
    <source>
        <dbReference type="Pfam" id="PF01325"/>
    </source>
</evidence>
<feature type="domain" description="HTH dtxR-type" evidence="5">
    <location>
        <begin position="1"/>
        <end position="50"/>
    </location>
</feature>
<evidence type="ECO:0000313" key="7">
    <source>
        <dbReference type="EMBL" id="HJA02927.1"/>
    </source>
</evidence>
<dbReference type="InterPro" id="IPR036388">
    <property type="entry name" value="WH-like_DNA-bd_sf"/>
</dbReference>
<dbReference type="InterPro" id="IPR022687">
    <property type="entry name" value="HTH_DTXR"/>
</dbReference>
<organism evidence="7 8">
    <name type="scientific">Candidatus Gallimonas gallistercoris</name>
    <dbReference type="NCBI Taxonomy" id="2838602"/>
    <lineage>
        <taxon>Bacteria</taxon>
        <taxon>Bacillati</taxon>
        <taxon>Bacillota</taxon>
        <taxon>Clostridia</taxon>
        <taxon>Candidatus Gallimonas</taxon>
    </lineage>
</organism>
<dbReference type="SUPFAM" id="SSF46785">
    <property type="entry name" value="Winged helix' DNA-binding domain"/>
    <property type="match status" value="1"/>
</dbReference>
<dbReference type="Pfam" id="PF01325">
    <property type="entry name" value="Fe_dep_repress"/>
    <property type="match status" value="1"/>
</dbReference>
<dbReference type="EMBL" id="DXAJ01000092">
    <property type="protein sequence ID" value="HJA02927.1"/>
    <property type="molecule type" value="Genomic_DNA"/>
</dbReference>
<evidence type="ECO:0000259" key="6">
    <source>
        <dbReference type="Pfam" id="PF02742"/>
    </source>
</evidence>
<keyword evidence="3" id="KW-0238">DNA-binding</keyword>
<dbReference type="InterPro" id="IPR036421">
    <property type="entry name" value="Fe_dep_repressor_sf"/>
</dbReference>
<dbReference type="PANTHER" id="PTHR33238:SF7">
    <property type="entry name" value="IRON-DEPENDENT TRANSCRIPTIONAL REGULATOR"/>
    <property type="match status" value="1"/>
</dbReference>
<dbReference type="InterPro" id="IPR022689">
    <property type="entry name" value="Iron_dep_repressor"/>
</dbReference>
<protein>
    <submittedName>
        <fullName evidence="7">Metal-dependent transcriptional regulator</fullName>
    </submittedName>
</protein>
<evidence type="ECO:0000256" key="1">
    <source>
        <dbReference type="ARBA" id="ARBA00007871"/>
    </source>
</evidence>
<gene>
    <name evidence="7" type="ORF">H9797_06110</name>
</gene>
<dbReference type="InterPro" id="IPR036390">
    <property type="entry name" value="WH_DNA-bd_sf"/>
</dbReference>
<evidence type="ECO:0000256" key="3">
    <source>
        <dbReference type="ARBA" id="ARBA00023125"/>
    </source>
</evidence>
<dbReference type="GO" id="GO:0046983">
    <property type="term" value="F:protein dimerization activity"/>
    <property type="evidence" value="ECO:0007669"/>
    <property type="project" value="InterPro"/>
</dbReference>
<dbReference type="Gene3D" id="1.10.10.10">
    <property type="entry name" value="Winged helix-like DNA-binding domain superfamily/Winged helix DNA-binding domain"/>
    <property type="match status" value="1"/>
</dbReference>
<sequence>MYLETILLLHREHANVRAVDVGEELGYAKSSVSRGVNLLKDKGYIEIDPATGNITFTEAGKKKAEGVYERHRVLTKALIKLGAEEHVAEENACRIEHVVSDELMAVLENFIA</sequence>
<comment type="caution">
    <text evidence="7">The sequence shown here is derived from an EMBL/GenBank/DDBJ whole genome shotgun (WGS) entry which is preliminary data.</text>
</comment>
<dbReference type="Gene3D" id="1.10.60.10">
    <property type="entry name" value="Iron dependent repressor, metal binding and dimerisation domain"/>
    <property type="match status" value="1"/>
</dbReference>
<reference evidence="7" key="1">
    <citation type="journal article" date="2021" name="PeerJ">
        <title>Extensive microbial diversity within the chicken gut microbiome revealed by metagenomics and culture.</title>
        <authorList>
            <person name="Gilroy R."/>
            <person name="Ravi A."/>
            <person name="Getino M."/>
            <person name="Pursley I."/>
            <person name="Horton D.L."/>
            <person name="Alikhan N.F."/>
            <person name="Baker D."/>
            <person name="Gharbi K."/>
            <person name="Hall N."/>
            <person name="Watson M."/>
            <person name="Adriaenssens E.M."/>
            <person name="Foster-Nyarko E."/>
            <person name="Jarju S."/>
            <person name="Secka A."/>
            <person name="Antonio M."/>
            <person name="Oren A."/>
            <person name="Chaudhuri R.R."/>
            <person name="La Ragione R."/>
            <person name="Hildebrand F."/>
            <person name="Pallen M.J."/>
        </authorList>
    </citation>
    <scope>NUCLEOTIDE SEQUENCE</scope>
    <source>
        <strain evidence="7">CHK156-179</strain>
    </source>
</reference>
<name>A0A9D2KGM4_9FIRM</name>
<keyword evidence="2" id="KW-0805">Transcription regulation</keyword>
<dbReference type="InterPro" id="IPR001367">
    <property type="entry name" value="Fe_dep_repressor"/>
</dbReference>
<evidence type="ECO:0000256" key="4">
    <source>
        <dbReference type="ARBA" id="ARBA00023163"/>
    </source>
</evidence>
<dbReference type="SUPFAM" id="SSF47979">
    <property type="entry name" value="Iron-dependent repressor protein, dimerization domain"/>
    <property type="match status" value="1"/>
</dbReference>
<dbReference type="InterPro" id="IPR050536">
    <property type="entry name" value="DtxR_MntR_Metal-Reg"/>
</dbReference>
<dbReference type="SMART" id="SM00529">
    <property type="entry name" value="HTH_DTXR"/>
    <property type="match status" value="1"/>
</dbReference>
<dbReference type="GO" id="GO:0003677">
    <property type="term" value="F:DNA binding"/>
    <property type="evidence" value="ECO:0007669"/>
    <property type="project" value="UniProtKB-KW"/>
</dbReference>
<evidence type="ECO:0000313" key="8">
    <source>
        <dbReference type="Proteomes" id="UP000824221"/>
    </source>
</evidence>
<proteinExistence type="inferred from homology"/>
<dbReference type="GO" id="GO:0003700">
    <property type="term" value="F:DNA-binding transcription factor activity"/>
    <property type="evidence" value="ECO:0007669"/>
    <property type="project" value="InterPro"/>
</dbReference>
<dbReference type="PANTHER" id="PTHR33238">
    <property type="entry name" value="IRON (METAL) DEPENDENT REPRESSOR, DTXR FAMILY"/>
    <property type="match status" value="1"/>
</dbReference>
<accession>A0A9D2KGM4</accession>
<evidence type="ECO:0000256" key="2">
    <source>
        <dbReference type="ARBA" id="ARBA00023015"/>
    </source>
</evidence>
<comment type="similarity">
    <text evidence="1">Belongs to the DtxR/MntR family.</text>
</comment>
<keyword evidence="4" id="KW-0804">Transcription</keyword>
<reference evidence="7" key="2">
    <citation type="submission" date="2021-04" db="EMBL/GenBank/DDBJ databases">
        <authorList>
            <person name="Gilroy R."/>
        </authorList>
    </citation>
    <scope>NUCLEOTIDE SEQUENCE</scope>
    <source>
        <strain evidence="7">CHK156-179</strain>
    </source>
</reference>
<dbReference type="AlphaFoldDB" id="A0A9D2KGM4"/>
<feature type="domain" description="Iron dependent repressor metal binding and dimerisation" evidence="6">
    <location>
        <begin position="57"/>
        <end position="111"/>
    </location>
</feature>
<dbReference type="Pfam" id="PF02742">
    <property type="entry name" value="Fe_dep_repr_C"/>
    <property type="match status" value="1"/>
</dbReference>
<dbReference type="Proteomes" id="UP000824221">
    <property type="component" value="Unassembled WGS sequence"/>
</dbReference>
<dbReference type="GO" id="GO:0046914">
    <property type="term" value="F:transition metal ion binding"/>
    <property type="evidence" value="ECO:0007669"/>
    <property type="project" value="InterPro"/>
</dbReference>